<dbReference type="EMBL" id="JAPDGR010001264">
    <property type="protein sequence ID" value="KAJ2984592.1"/>
    <property type="molecule type" value="Genomic_DNA"/>
</dbReference>
<evidence type="ECO:0000313" key="1">
    <source>
        <dbReference type="EMBL" id="KAJ2984592.1"/>
    </source>
</evidence>
<gene>
    <name evidence="1" type="ORF">NUW58_g5980</name>
</gene>
<accession>A0ACC1P218</accession>
<name>A0ACC1P218_9PEZI</name>
<comment type="caution">
    <text evidence="1">The sequence shown here is derived from an EMBL/GenBank/DDBJ whole genome shotgun (WGS) entry which is preliminary data.</text>
</comment>
<protein>
    <submittedName>
        <fullName evidence="1">Uncharacterized protein</fullName>
    </submittedName>
</protein>
<evidence type="ECO:0000313" key="2">
    <source>
        <dbReference type="Proteomes" id="UP001143856"/>
    </source>
</evidence>
<organism evidence="1 2">
    <name type="scientific">Xylaria curta</name>
    <dbReference type="NCBI Taxonomy" id="42375"/>
    <lineage>
        <taxon>Eukaryota</taxon>
        <taxon>Fungi</taxon>
        <taxon>Dikarya</taxon>
        <taxon>Ascomycota</taxon>
        <taxon>Pezizomycotina</taxon>
        <taxon>Sordariomycetes</taxon>
        <taxon>Xylariomycetidae</taxon>
        <taxon>Xylariales</taxon>
        <taxon>Xylariaceae</taxon>
        <taxon>Xylaria</taxon>
    </lineage>
</organism>
<reference evidence="1" key="1">
    <citation type="submission" date="2022-10" db="EMBL/GenBank/DDBJ databases">
        <title>Genome Sequence of Xylaria curta.</title>
        <authorList>
            <person name="Buettner E."/>
        </authorList>
    </citation>
    <scope>NUCLEOTIDE SEQUENCE</scope>
    <source>
        <strain evidence="1">Babe10</strain>
    </source>
</reference>
<keyword evidence="2" id="KW-1185">Reference proteome</keyword>
<dbReference type="Proteomes" id="UP001143856">
    <property type="component" value="Unassembled WGS sequence"/>
</dbReference>
<sequence length="192" mass="20855">MLIQSRSGGVGARWKQLSKLGKVAFITVAVFFLLAILWGTGTVDVDYVRNQFKSATENHGDEPIPEQKNDAPIIDGVPNNQNDRPIPNGVIEEVADNQQSTEKIKSDGKLNENATPPINTEPVKVNEPEQSLVQDATSSVAPKPTKTTTPVQSYYQGPTSSFELKPVKTEHAKPQPIAGGVPPTRDVHTAHR</sequence>
<proteinExistence type="predicted"/>